<evidence type="ECO:0000256" key="4">
    <source>
        <dbReference type="ARBA" id="ARBA00022989"/>
    </source>
</evidence>
<organism evidence="9">
    <name type="scientific">Davidia involucrata</name>
    <name type="common">Dove tree</name>
    <dbReference type="NCBI Taxonomy" id="16924"/>
    <lineage>
        <taxon>Eukaryota</taxon>
        <taxon>Viridiplantae</taxon>
        <taxon>Streptophyta</taxon>
        <taxon>Embryophyta</taxon>
        <taxon>Tracheophyta</taxon>
        <taxon>Spermatophyta</taxon>
        <taxon>Magnoliopsida</taxon>
        <taxon>eudicotyledons</taxon>
        <taxon>Gunneridae</taxon>
        <taxon>Pentapetalae</taxon>
        <taxon>asterids</taxon>
        <taxon>Cornales</taxon>
        <taxon>Nyssaceae</taxon>
        <taxon>Davidia</taxon>
    </lineage>
</organism>
<evidence type="ECO:0000259" key="8">
    <source>
        <dbReference type="PROSITE" id="PS50850"/>
    </source>
</evidence>
<dbReference type="GO" id="GO:0016020">
    <property type="term" value="C:membrane"/>
    <property type="evidence" value="ECO:0007669"/>
    <property type="project" value="UniProtKB-SubCell"/>
</dbReference>
<evidence type="ECO:0000313" key="9">
    <source>
        <dbReference type="EMBL" id="MPA30837.1"/>
    </source>
</evidence>
<accession>A0A5B6YGE7</accession>
<feature type="transmembrane region" description="Helical" evidence="7">
    <location>
        <begin position="104"/>
        <end position="130"/>
    </location>
</feature>
<reference evidence="9" key="1">
    <citation type="submission" date="2019-08" db="EMBL/GenBank/DDBJ databases">
        <title>Reference gene set and small RNA set construction with multiple tissues from Davidia involucrata Baill.</title>
        <authorList>
            <person name="Yang H."/>
            <person name="Zhou C."/>
            <person name="Li G."/>
            <person name="Wang J."/>
            <person name="Gao P."/>
            <person name="Wang M."/>
            <person name="Wang R."/>
            <person name="Zhao Y."/>
        </authorList>
    </citation>
    <scope>NUCLEOTIDE SEQUENCE</scope>
    <source>
        <tissue evidence="9">Mixed with DoveR01_LX</tissue>
    </source>
</reference>
<dbReference type="InterPro" id="IPR020846">
    <property type="entry name" value="MFS_dom"/>
</dbReference>
<dbReference type="Gene3D" id="1.20.1250.20">
    <property type="entry name" value="MFS general substrate transporter like domains"/>
    <property type="match status" value="1"/>
</dbReference>
<feature type="transmembrane region" description="Helical" evidence="7">
    <location>
        <begin position="278"/>
        <end position="297"/>
    </location>
</feature>
<feature type="transmembrane region" description="Helical" evidence="7">
    <location>
        <begin position="45"/>
        <end position="68"/>
    </location>
</feature>
<feature type="transmembrane region" description="Helical" evidence="7">
    <location>
        <begin position="334"/>
        <end position="354"/>
    </location>
</feature>
<feature type="transmembrane region" description="Helical" evidence="7">
    <location>
        <begin position="80"/>
        <end position="98"/>
    </location>
</feature>
<dbReference type="EMBL" id="GHES01000278">
    <property type="protein sequence ID" value="MPA30837.1"/>
    <property type="molecule type" value="Transcribed_RNA"/>
</dbReference>
<evidence type="ECO:0000256" key="6">
    <source>
        <dbReference type="ARBA" id="ARBA00044504"/>
    </source>
</evidence>
<gene>
    <name evidence="9" type="ORF">Din_000278</name>
</gene>
<keyword evidence="4 7" id="KW-1133">Transmembrane helix</keyword>
<comment type="similarity">
    <text evidence="6">Belongs to the major facilitator superfamily. Phosphate:H(+) symporter (TC 2.A.1.9) family.</text>
</comment>
<feature type="transmembrane region" description="Helical" evidence="7">
    <location>
        <begin position="142"/>
        <end position="163"/>
    </location>
</feature>
<name>A0A5B6YGE7_DAVIN</name>
<keyword evidence="5 7" id="KW-0472">Membrane</keyword>
<dbReference type="SUPFAM" id="SSF103473">
    <property type="entry name" value="MFS general substrate transporter"/>
    <property type="match status" value="1"/>
</dbReference>
<sequence>MEKLAGLSHIFVTVFLSNFAAIMVIPAITDVTMSAVCPGKDECSLAIYLSGFQQAIVGLGTVVMMPLIGNLSDVYGRKALLTLPLTISIIPLVVLAYSRTTSFFYVYFAFRTLTAMVSEGSVQCLALAYVADNVSERQRGSAIGVLSGIGSSAFVCGTLASRFLSPARIFQVAAIVSMIAAVYMRVFLKDTACDDVALTRPILKTDPETIPPDGKSSRRVQVFKKIPLPKDLMCLLKSSVTFSQVAFVAFFNSLAEGGLQASLLYFLRARFNFNKDQFADLLLILSIAGTISQLLFMPMLAPAIGEGKLLSIGLFVGFSNMLLNSIAWSVWVPYVVAVCGMFAVFSTPCLRSIVSKQAGPNEQGMVQGCISGISSFANIISPLIFSPLTALFLSEKAPFHFPGFSILCIGLVSMVAFIQSIMIRVSPPTSSNNVSDNDCTEA</sequence>
<dbReference type="GO" id="GO:0022857">
    <property type="term" value="F:transmembrane transporter activity"/>
    <property type="evidence" value="ECO:0007669"/>
    <property type="project" value="InterPro"/>
</dbReference>
<protein>
    <submittedName>
        <fullName evidence="9">Putative hippocampus abundant transcript-like protein 1</fullName>
    </submittedName>
</protein>
<keyword evidence="2" id="KW-0813">Transport</keyword>
<dbReference type="CDD" id="cd17330">
    <property type="entry name" value="MFS_SLC46_TetA_like"/>
    <property type="match status" value="1"/>
</dbReference>
<feature type="transmembrane region" description="Helical" evidence="7">
    <location>
        <begin position="7"/>
        <end position="25"/>
    </location>
</feature>
<evidence type="ECO:0000256" key="7">
    <source>
        <dbReference type="SAM" id="Phobius"/>
    </source>
</evidence>
<dbReference type="PANTHER" id="PTHR23504">
    <property type="entry name" value="MAJOR FACILITATOR SUPERFAMILY DOMAIN-CONTAINING PROTEIN 10"/>
    <property type="match status" value="1"/>
</dbReference>
<dbReference type="AlphaFoldDB" id="A0A5B6YGE7"/>
<evidence type="ECO:0000256" key="5">
    <source>
        <dbReference type="ARBA" id="ARBA00023136"/>
    </source>
</evidence>
<comment type="subcellular location">
    <subcellularLocation>
        <location evidence="1">Membrane</location>
        <topology evidence="1">Multi-pass membrane protein</topology>
    </subcellularLocation>
</comment>
<feature type="domain" description="Major facilitator superfamily (MFS) profile" evidence="8">
    <location>
        <begin position="1"/>
        <end position="192"/>
    </location>
</feature>
<feature type="transmembrane region" description="Helical" evidence="7">
    <location>
        <begin position="169"/>
        <end position="188"/>
    </location>
</feature>
<feature type="transmembrane region" description="Helical" evidence="7">
    <location>
        <begin position="399"/>
        <end position="418"/>
    </location>
</feature>
<dbReference type="PROSITE" id="PS50850">
    <property type="entry name" value="MFS"/>
    <property type="match status" value="1"/>
</dbReference>
<evidence type="ECO:0000256" key="1">
    <source>
        <dbReference type="ARBA" id="ARBA00004141"/>
    </source>
</evidence>
<evidence type="ECO:0000256" key="3">
    <source>
        <dbReference type="ARBA" id="ARBA00022692"/>
    </source>
</evidence>
<dbReference type="PANTHER" id="PTHR23504:SF95">
    <property type="entry name" value="MAJOR FACILITATOR SUPERFAMILY PROTEIN"/>
    <property type="match status" value="1"/>
</dbReference>
<dbReference type="InterPro" id="IPR011701">
    <property type="entry name" value="MFS"/>
</dbReference>
<keyword evidence="3 7" id="KW-0812">Transmembrane</keyword>
<evidence type="ECO:0000256" key="2">
    <source>
        <dbReference type="ARBA" id="ARBA00022448"/>
    </source>
</evidence>
<dbReference type="InterPro" id="IPR036259">
    <property type="entry name" value="MFS_trans_sf"/>
</dbReference>
<feature type="transmembrane region" description="Helical" evidence="7">
    <location>
        <begin position="375"/>
        <end position="393"/>
    </location>
</feature>
<proteinExistence type="inferred from homology"/>
<dbReference type="Pfam" id="PF07690">
    <property type="entry name" value="MFS_1"/>
    <property type="match status" value="1"/>
</dbReference>